<dbReference type="GO" id="GO:0019418">
    <property type="term" value="P:sulfide oxidation"/>
    <property type="evidence" value="ECO:0007669"/>
    <property type="project" value="UniProtKB-ARBA"/>
</dbReference>
<feature type="domain" description="Nitrite/Sulfite reductase ferredoxin-like" evidence="20">
    <location>
        <begin position="134"/>
        <end position="192"/>
    </location>
</feature>
<evidence type="ECO:0000256" key="14">
    <source>
        <dbReference type="ARBA" id="ARBA00023014"/>
    </source>
</evidence>
<keyword evidence="13" id="KW-0408">Iron</keyword>
<dbReference type="Proteomes" id="UP000237347">
    <property type="component" value="Unassembled WGS sequence"/>
</dbReference>
<evidence type="ECO:0000256" key="10">
    <source>
        <dbReference type="ARBA" id="ARBA00022723"/>
    </source>
</evidence>
<proteinExistence type="inferred from homology"/>
<dbReference type="PANTHER" id="PTHR11493:SF47">
    <property type="entry name" value="SULFITE REDUCTASE [NADPH] SUBUNIT BETA"/>
    <property type="match status" value="1"/>
</dbReference>
<comment type="catalytic activity">
    <reaction evidence="16">
        <text>hydrogen sulfide + 6 oxidized [2Fe-2S]-[ferredoxin] + 3 H2O = sulfite + 6 reduced [2Fe-2S]-[ferredoxin] + 7 H(+)</text>
        <dbReference type="Rhea" id="RHEA:23132"/>
        <dbReference type="Rhea" id="RHEA-COMP:10000"/>
        <dbReference type="Rhea" id="RHEA-COMP:10001"/>
        <dbReference type="ChEBI" id="CHEBI:15377"/>
        <dbReference type="ChEBI" id="CHEBI:15378"/>
        <dbReference type="ChEBI" id="CHEBI:17359"/>
        <dbReference type="ChEBI" id="CHEBI:29919"/>
        <dbReference type="ChEBI" id="CHEBI:33737"/>
        <dbReference type="ChEBI" id="CHEBI:33738"/>
        <dbReference type="EC" id="1.8.7.1"/>
    </reaction>
</comment>
<dbReference type="InterPro" id="IPR006067">
    <property type="entry name" value="NO2/SO3_Rdtase_4Fe4S_dom"/>
</dbReference>
<sequence>MTTPFGAANTAVLKDPKLQIPSFVHGGLLRPSSNSLALTTTTTRRRRHTHLLSSSSSSSHVIRAVSTPAKPGTATETKRSKVEIIKEQSNYIRYPLNEELLTDAPNINEAATQVIKFHGSYQQYNRDDRGARNYSFMLRTKNPCGKVSNRLYLTMDDLADQFGIGTLRLTTRQTFQLHGVLKKDLKTVMSTLIKNMGSTLGACGDLNRNVLAPAAPFTRKDYQFAQHTAENIAALLTPQSGFYYDVWVDGEQVMTAEPPEVVKARNDNSHGTNFPESAEPIYGTQFLPRKFKIAVTVPTDNSVDILTNDIGVVVVTDDEGEPQGFNIYVGGGMGRTHRLETTFPRLGEPLGFVPKEDILYAVKAIVVTQREHGRRDDRNLFCGLHVDNGRIKGKMKTTLREIIEKYDLSVRLTPNQNIILCDIRNSWKRPITTALAQAGLLHPRYVDPLNLTAMACPAFPLCPLAITEAERGIPDILKRVRATFEKVGLKYSESVVIRITGCPNGCARPYMAELGLVGDGPNSYQIWLGGNPSQTSLARTFMNKVKLQDLEKVLEPLFYHWKRRRQSKESFGDFTTRMGFEKLQELVDKWEGPVLAPSRYNLKLFADKETYEAVDQLAKLQNKNAHQLAMEVIRNFVASQQNGKGE</sequence>
<keyword evidence="12" id="KW-0560">Oxidoreductase</keyword>
<evidence type="ECO:0000256" key="6">
    <source>
        <dbReference type="ARBA" id="ARBA00010429"/>
    </source>
</evidence>
<dbReference type="GO" id="GO:0051539">
    <property type="term" value="F:4 iron, 4 sulfur cluster binding"/>
    <property type="evidence" value="ECO:0007669"/>
    <property type="project" value="UniProtKB-KW"/>
</dbReference>
<dbReference type="PANTHER" id="PTHR11493">
    <property type="entry name" value="SULFITE REDUCTASE [NADPH] SUBUNIT BETA-RELATED"/>
    <property type="match status" value="1"/>
</dbReference>
<comment type="similarity">
    <text evidence="6">Belongs to the nitrite and sulfite reductase 4Fe-4S domain family.</text>
</comment>
<dbReference type="SUPFAM" id="SSF56014">
    <property type="entry name" value="Nitrite and sulphite reductase 4Fe-4S domain-like"/>
    <property type="match status" value="2"/>
</dbReference>
<keyword evidence="9" id="KW-0349">Heme</keyword>
<keyword evidence="10" id="KW-0479">Metal-binding</keyword>
<evidence type="ECO:0000256" key="12">
    <source>
        <dbReference type="ARBA" id="ARBA00023002"/>
    </source>
</evidence>
<dbReference type="InterPro" id="IPR006066">
    <property type="entry name" value="NO2/SO3_Rdtase_FeS/sirohaem_BS"/>
</dbReference>
<dbReference type="InterPro" id="IPR005117">
    <property type="entry name" value="NiRdtase/SiRdtase_haem-b_fer"/>
</dbReference>
<reference evidence="21 22" key="1">
    <citation type="journal article" date="2018" name="Sci. Data">
        <title>The draft genome sequence of cork oak.</title>
        <authorList>
            <person name="Ramos A.M."/>
            <person name="Usie A."/>
            <person name="Barbosa P."/>
            <person name="Barros P.M."/>
            <person name="Capote T."/>
            <person name="Chaves I."/>
            <person name="Simoes F."/>
            <person name="Abreu I."/>
            <person name="Carrasquinho I."/>
            <person name="Faro C."/>
            <person name="Guimaraes J.B."/>
            <person name="Mendonca D."/>
            <person name="Nobrega F."/>
            <person name="Rodrigues L."/>
            <person name="Saibo N.J.M."/>
            <person name="Varela M.C."/>
            <person name="Egas C."/>
            <person name="Matos J."/>
            <person name="Miguel C.M."/>
            <person name="Oliveira M.M."/>
            <person name="Ricardo C.P."/>
            <person name="Goncalves S."/>
        </authorList>
    </citation>
    <scope>NUCLEOTIDE SEQUENCE [LARGE SCALE GENOMIC DNA]</scope>
    <source>
        <strain evidence="22">cv. HL8</strain>
    </source>
</reference>
<dbReference type="GO" id="GO:0050311">
    <property type="term" value="F:sulfite reductase (ferredoxin) activity"/>
    <property type="evidence" value="ECO:0007669"/>
    <property type="project" value="UniProtKB-EC"/>
</dbReference>
<accession>A0AAW0J5P5</accession>
<evidence type="ECO:0000256" key="16">
    <source>
        <dbReference type="ARBA" id="ARBA00049518"/>
    </source>
</evidence>
<evidence type="ECO:0000259" key="20">
    <source>
        <dbReference type="Pfam" id="PF03460"/>
    </source>
</evidence>
<comment type="cofactor">
    <cofactor evidence="1">
        <name>siroheme</name>
        <dbReference type="ChEBI" id="CHEBI:60052"/>
    </cofactor>
</comment>
<comment type="subcellular location">
    <subcellularLocation>
        <location evidence="5">Plastid</location>
        <location evidence="5">Chloroplast stroma</location>
        <location evidence="5">Chloroplast nucleoid</location>
    </subcellularLocation>
</comment>
<evidence type="ECO:0000256" key="2">
    <source>
        <dbReference type="ARBA" id="ARBA00001966"/>
    </source>
</evidence>
<dbReference type="Pfam" id="PF01077">
    <property type="entry name" value="NIR_SIR"/>
    <property type="match status" value="2"/>
</dbReference>
<keyword evidence="22" id="KW-1185">Reference proteome</keyword>
<dbReference type="SUPFAM" id="SSF55124">
    <property type="entry name" value="Nitrite/Sulfite reductase N-terminal domain-like"/>
    <property type="match status" value="2"/>
</dbReference>
<evidence type="ECO:0000256" key="13">
    <source>
        <dbReference type="ARBA" id="ARBA00023004"/>
    </source>
</evidence>
<evidence type="ECO:0000256" key="5">
    <source>
        <dbReference type="ARBA" id="ARBA00004595"/>
    </source>
</evidence>
<evidence type="ECO:0000256" key="17">
    <source>
        <dbReference type="ARBA" id="ARBA00069304"/>
    </source>
</evidence>
<comment type="cofactor">
    <cofactor evidence="2">
        <name>[4Fe-4S] cluster</name>
        <dbReference type="ChEBI" id="CHEBI:49883"/>
    </cofactor>
</comment>
<dbReference type="InterPro" id="IPR036136">
    <property type="entry name" value="Nit/Sulf_reduc_fer-like_dom_sf"/>
</dbReference>
<dbReference type="PRINTS" id="PR00397">
    <property type="entry name" value="SIROHAEM"/>
</dbReference>
<comment type="function">
    <text evidence="3">DNA-binding protein that binds to both double-stranded and single-stranded DNA without significant sequence specificity to reversibly repress the transcriptional activity of chloroplast nucleoids by promoting DNA compaction and possibly regulate DNA replication.</text>
</comment>
<feature type="domain" description="Nitrite/sulphite reductase 4Fe-4S" evidence="19">
    <location>
        <begin position="452"/>
        <end position="589"/>
    </location>
</feature>
<comment type="caution">
    <text evidence="21">The sequence shown here is derived from an EMBL/GenBank/DDBJ whole genome shotgun (WGS) entry which is preliminary data.</text>
</comment>
<dbReference type="GO" id="GO:0000103">
    <property type="term" value="P:sulfate assimilation"/>
    <property type="evidence" value="ECO:0007669"/>
    <property type="project" value="TreeGrafter"/>
</dbReference>
<dbReference type="InterPro" id="IPR045854">
    <property type="entry name" value="NO2/SO3_Rdtase_4Fe4S_sf"/>
</dbReference>
<dbReference type="GO" id="GO:0042644">
    <property type="term" value="C:chloroplast nucleoid"/>
    <property type="evidence" value="ECO:0007669"/>
    <property type="project" value="UniProtKB-SubCell"/>
</dbReference>
<dbReference type="GO" id="GO:0016002">
    <property type="term" value="F:sulfite reductase activity"/>
    <property type="evidence" value="ECO:0007669"/>
    <property type="project" value="TreeGrafter"/>
</dbReference>
<keyword evidence="11" id="KW-0883">Thioether bond</keyword>
<evidence type="ECO:0000256" key="11">
    <source>
        <dbReference type="ARBA" id="ARBA00022784"/>
    </source>
</evidence>
<keyword evidence="8" id="KW-0004">4Fe-4S</keyword>
<name>A0AAW0J5P5_QUESU</name>
<dbReference type="GO" id="GO:0046872">
    <property type="term" value="F:metal ion binding"/>
    <property type="evidence" value="ECO:0007669"/>
    <property type="project" value="UniProtKB-KW"/>
</dbReference>
<evidence type="ECO:0000256" key="9">
    <source>
        <dbReference type="ARBA" id="ARBA00022617"/>
    </source>
</evidence>
<evidence type="ECO:0000256" key="7">
    <source>
        <dbReference type="ARBA" id="ARBA00012353"/>
    </source>
</evidence>
<comment type="function">
    <text evidence="4">Essential protein with sulfite reductase activity required in assimilatory sulfate reduction pathway during both primary and secondary metabolism and thus involved in development and growth.</text>
</comment>
<feature type="region of interest" description="Disordered" evidence="18">
    <location>
        <begin position="41"/>
        <end position="76"/>
    </location>
</feature>
<dbReference type="Gene3D" id="3.30.413.10">
    <property type="entry name" value="Sulfite Reductase Hemoprotein, domain 1"/>
    <property type="match status" value="2"/>
</dbReference>
<evidence type="ECO:0000256" key="3">
    <source>
        <dbReference type="ARBA" id="ARBA00002010"/>
    </source>
</evidence>
<evidence type="ECO:0000313" key="21">
    <source>
        <dbReference type="EMBL" id="KAK7821965.1"/>
    </source>
</evidence>
<organism evidence="21 22">
    <name type="scientific">Quercus suber</name>
    <name type="common">Cork oak</name>
    <dbReference type="NCBI Taxonomy" id="58331"/>
    <lineage>
        <taxon>Eukaryota</taxon>
        <taxon>Viridiplantae</taxon>
        <taxon>Streptophyta</taxon>
        <taxon>Embryophyta</taxon>
        <taxon>Tracheophyta</taxon>
        <taxon>Spermatophyta</taxon>
        <taxon>Magnoliopsida</taxon>
        <taxon>eudicotyledons</taxon>
        <taxon>Gunneridae</taxon>
        <taxon>Pentapetalae</taxon>
        <taxon>rosids</taxon>
        <taxon>fabids</taxon>
        <taxon>Fagales</taxon>
        <taxon>Fagaceae</taxon>
        <taxon>Quercus</taxon>
    </lineage>
</organism>
<dbReference type="EMBL" id="PKMF04000684">
    <property type="protein sequence ID" value="KAK7821965.1"/>
    <property type="molecule type" value="Genomic_DNA"/>
</dbReference>
<evidence type="ECO:0000259" key="19">
    <source>
        <dbReference type="Pfam" id="PF01077"/>
    </source>
</evidence>
<dbReference type="PROSITE" id="PS00365">
    <property type="entry name" value="NIR_SIR"/>
    <property type="match status" value="1"/>
</dbReference>
<evidence type="ECO:0000256" key="8">
    <source>
        <dbReference type="ARBA" id="ARBA00022485"/>
    </source>
</evidence>
<evidence type="ECO:0000256" key="18">
    <source>
        <dbReference type="SAM" id="MobiDB-lite"/>
    </source>
</evidence>
<comment type="subunit">
    <text evidence="15">Monomer. Interacts with ferredoxin.</text>
</comment>
<evidence type="ECO:0000256" key="1">
    <source>
        <dbReference type="ARBA" id="ARBA00001929"/>
    </source>
</evidence>
<protein>
    <recommendedName>
        <fullName evidence="17">Sulfite reductase [ferredoxin], chloroplastic</fullName>
        <ecNumber evidence="7">1.8.7.1</ecNumber>
    </recommendedName>
</protein>
<dbReference type="EC" id="1.8.7.1" evidence="7"/>
<evidence type="ECO:0000256" key="15">
    <source>
        <dbReference type="ARBA" id="ARBA00046513"/>
    </source>
</evidence>
<dbReference type="FunFam" id="3.30.413.10:FF:000008">
    <property type="entry name" value="Sulfite reductase [ferredoxin], chloroplastic"/>
    <property type="match status" value="1"/>
</dbReference>
<dbReference type="FunFam" id="3.30.413.10:FF:000014">
    <property type="entry name" value="Sulfite reductase [ferredoxin], chloroplastic"/>
    <property type="match status" value="1"/>
</dbReference>
<feature type="domain" description="Nitrite/sulphite reductase 4Fe-4S" evidence="19">
    <location>
        <begin position="232"/>
        <end position="379"/>
    </location>
</feature>
<evidence type="ECO:0000256" key="4">
    <source>
        <dbReference type="ARBA" id="ARBA00003329"/>
    </source>
</evidence>
<keyword evidence="14" id="KW-0411">Iron-sulfur</keyword>
<dbReference type="InterPro" id="IPR045169">
    <property type="entry name" value="NO2/SO3_Rdtase_4Fe4S_prot"/>
</dbReference>
<dbReference type="GO" id="GO:0009337">
    <property type="term" value="C:sulfite reductase complex (NADPH)"/>
    <property type="evidence" value="ECO:0007669"/>
    <property type="project" value="TreeGrafter"/>
</dbReference>
<dbReference type="Pfam" id="PF03460">
    <property type="entry name" value="NIR_SIR_ferr"/>
    <property type="match status" value="1"/>
</dbReference>
<dbReference type="GO" id="GO:0020037">
    <property type="term" value="F:heme binding"/>
    <property type="evidence" value="ECO:0007669"/>
    <property type="project" value="InterPro"/>
</dbReference>
<feature type="compositionally biased region" description="Low complexity" evidence="18">
    <location>
        <begin position="51"/>
        <end position="60"/>
    </location>
</feature>
<evidence type="ECO:0000313" key="22">
    <source>
        <dbReference type="Proteomes" id="UP000237347"/>
    </source>
</evidence>
<dbReference type="AlphaFoldDB" id="A0AAW0J5P5"/>
<gene>
    <name evidence="21" type="primary">SIR1</name>
    <name evidence="21" type="ORF">CFP56_037200</name>
</gene>